<dbReference type="EMBL" id="NTJZ01000021">
    <property type="protein sequence ID" value="PDH32168.1"/>
    <property type="molecule type" value="Genomic_DNA"/>
</dbReference>
<feature type="transmembrane region" description="Helical" evidence="6">
    <location>
        <begin position="784"/>
        <end position="804"/>
    </location>
</feature>
<feature type="domain" description="SSD" evidence="7">
    <location>
        <begin position="313"/>
        <end position="435"/>
    </location>
</feature>
<dbReference type="SUPFAM" id="SSF82866">
    <property type="entry name" value="Multidrug efflux transporter AcrB transmembrane domain"/>
    <property type="match status" value="2"/>
</dbReference>
<sequence length="900" mass="99321">MEKVLLKLTELFGETPNVILNYKKQVLTGLVIISVFLFYGIFSLTVFDMSTDSFLEEENPAQVALDEFRRQFGGDDSVFIIYSPEDGDVFSRESLTAVQQLTDDLVNWRDLDRSEYPEIPWEELSHVRRIQSLANIRVQESIGDTLRSDRLIPRQIPTSEADLQELRTAALSKQDYVGAFYSEDGEYGAILVQTDFGTIPVEGYESVVDIAGIELDDSFANFDLTFDDNAVVQEVEFQDTDQLAYFSFDEALTAVYQKYSSELSFYPVGTPSMMGQMQGILNQMAVLGTLMVLIFSLLLWVLFRSGSALVWPMVTIALSVAWCWGITVWMGITVSTMVALTVLLIFAVGIADCVHVMSAYFSFRRDGQEHYVALSHAYEKVSLAILLTTLTTSAGVSVLATSNLEPIKVFALMSALGVILAFFFTMVLLPVLLDLWHPTAVGSKENPSLADRLGAKWTSIKSKKKLIIAASTVLLIFVSLGLLLGAFINFVIALTYWIINSQREILARVPAIVQRSPYLILVIFGSGFILCAYGATKILIDTNIAEMFRADHPLSIAVEVVDQNMSGAQNMEIMIDTGVTDGMLDSELLTAVDNLQTRVESRYPDIIGRTNSLANIVKDTNQAMNEDNPEFYRIPDSNQAISQLLFMFNSANPEDRRNLVSDDYSRSHISVTARNLGSYEYKELFEDISLDVQETFAEIETDFPGLDVNLTGTMATLMVMADEVATSQFNSFALALLIVSIIMIISLGSFSGGMMGMVPNAIPAFLAFGLMGLFGIPLDTDTLLIAPIILGIAVDDTIHFMTHYRVELSKTGSMAAALESAIKEVGQAVMFTTMVIGLGFAVLSFSDYLGMAKVGFFGSMAIFVALLCDLFLIPAMIIIFKPKFGVKNVDTKIDFQGVTV</sequence>
<dbReference type="AlphaFoldDB" id="A0A2A5W7A4"/>
<evidence type="ECO:0000313" key="8">
    <source>
        <dbReference type="EMBL" id="PDH32168.1"/>
    </source>
</evidence>
<dbReference type="Gene3D" id="1.20.1640.10">
    <property type="entry name" value="Multidrug efflux transporter AcrB transmembrane domain"/>
    <property type="match status" value="2"/>
</dbReference>
<feature type="transmembrane region" description="Helical" evidence="6">
    <location>
        <begin position="381"/>
        <end position="402"/>
    </location>
</feature>
<evidence type="ECO:0000256" key="5">
    <source>
        <dbReference type="ARBA" id="ARBA00023136"/>
    </source>
</evidence>
<keyword evidence="3 6" id="KW-0812">Transmembrane</keyword>
<proteinExistence type="predicted"/>
<keyword evidence="2" id="KW-1003">Cell membrane</keyword>
<dbReference type="PANTHER" id="PTHR33406">
    <property type="entry name" value="MEMBRANE PROTEIN MJ1562-RELATED"/>
    <property type="match status" value="1"/>
</dbReference>
<feature type="transmembrane region" description="Helical" evidence="6">
    <location>
        <begin position="337"/>
        <end position="361"/>
    </location>
</feature>
<feature type="transmembrane region" description="Helical" evidence="6">
    <location>
        <begin position="825"/>
        <end position="845"/>
    </location>
</feature>
<feature type="transmembrane region" description="Helical" evidence="6">
    <location>
        <begin position="757"/>
        <end position="778"/>
    </location>
</feature>
<comment type="subcellular location">
    <subcellularLocation>
        <location evidence="1">Cell membrane</location>
        <topology evidence="1">Multi-pass membrane protein</topology>
    </subcellularLocation>
</comment>
<keyword evidence="5 6" id="KW-0472">Membrane</keyword>
<dbReference type="Proteomes" id="UP000219329">
    <property type="component" value="Unassembled WGS sequence"/>
</dbReference>
<dbReference type="PANTHER" id="PTHR33406:SF13">
    <property type="entry name" value="MEMBRANE PROTEIN YDFJ"/>
    <property type="match status" value="1"/>
</dbReference>
<dbReference type="InterPro" id="IPR004869">
    <property type="entry name" value="MMPL_dom"/>
</dbReference>
<dbReference type="InterPro" id="IPR050545">
    <property type="entry name" value="Mycobact_MmpL"/>
</dbReference>
<feature type="transmembrane region" description="Helical" evidence="6">
    <location>
        <begin position="732"/>
        <end position="750"/>
    </location>
</feature>
<dbReference type="Pfam" id="PF03176">
    <property type="entry name" value="MMPL"/>
    <property type="match status" value="2"/>
</dbReference>
<feature type="transmembrane region" description="Helical" evidence="6">
    <location>
        <begin position="519"/>
        <end position="540"/>
    </location>
</feature>
<gene>
    <name evidence="8" type="ORF">CNF02_12810</name>
</gene>
<evidence type="ECO:0000313" key="9">
    <source>
        <dbReference type="Proteomes" id="UP000219329"/>
    </source>
</evidence>
<evidence type="ECO:0000259" key="7">
    <source>
        <dbReference type="PROSITE" id="PS50156"/>
    </source>
</evidence>
<feature type="transmembrane region" description="Helical" evidence="6">
    <location>
        <begin position="857"/>
        <end position="880"/>
    </location>
</feature>
<dbReference type="InterPro" id="IPR000731">
    <property type="entry name" value="SSD"/>
</dbReference>
<feature type="domain" description="SSD" evidence="7">
    <location>
        <begin position="753"/>
        <end position="879"/>
    </location>
</feature>
<evidence type="ECO:0000256" key="3">
    <source>
        <dbReference type="ARBA" id="ARBA00022692"/>
    </source>
</evidence>
<evidence type="ECO:0000256" key="4">
    <source>
        <dbReference type="ARBA" id="ARBA00022989"/>
    </source>
</evidence>
<dbReference type="GO" id="GO:0005886">
    <property type="term" value="C:plasma membrane"/>
    <property type="evidence" value="ECO:0007669"/>
    <property type="project" value="UniProtKB-SubCell"/>
</dbReference>
<feature type="transmembrane region" description="Helical" evidence="6">
    <location>
        <begin position="26"/>
        <end position="47"/>
    </location>
</feature>
<accession>A0A2A5W7A4</accession>
<comment type="caution">
    <text evidence="8">The sequence shown here is derived from an EMBL/GenBank/DDBJ whole genome shotgun (WGS) entry which is preliminary data.</text>
</comment>
<keyword evidence="4 6" id="KW-1133">Transmembrane helix</keyword>
<feature type="transmembrane region" description="Helical" evidence="6">
    <location>
        <begin position="280"/>
        <end position="303"/>
    </location>
</feature>
<evidence type="ECO:0000256" key="6">
    <source>
        <dbReference type="SAM" id="Phobius"/>
    </source>
</evidence>
<reference evidence="8 9" key="1">
    <citation type="submission" date="2017-08" db="EMBL/GenBank/DDBJ databases">
        <title>Fine stratification of microbial communities through a metagenomic profile of the photic zone.</title>
        <authorList>
            <person name="Haro-Moreno J.M."/>
            <person name="Lopez-Perez M."/>
            <person name="De La Torre J."/>
            <person name="Picazo A."/>
            <person name="Camacho A."/>
            <person name="Rodriguez-Valera F."/>
        </authorList>
    </citation>
    <scope>NUCLEOTIDE SEQUENCE [LARGE SCALE GENOMIC DNA]</scope>
    <source>
        <strain evidence="8">MED-G28</strain>
    </source>
</reference>
<evidence type="ECO:0000256" key="1">
    <source>
        <dbReference type="ARBA" id="ARBA00004651"/>
    </source>
</evidence>
<feature type="transmembrane region" description="Helical" evidence="6">
    <location>
        <begin position="309"/>
        <end position="330"/>
    </location>
</feature>
<dbReference type="PROSITE" id="PS50156">
    <property type="entry name" value="SSD"/>
    <property type="match status" value="2"/>
</dbReference>
<name>A0A2A5W7A4_9GAMM</name>
<protein>
    <recommendedName>
        <fullName evidence="7">SSD domain-containing protein</fullName>
    </recommendedName>
</protein>
<organism evidence="8 9">
    <name type="scientific">OM182 bacterium MED-G28</name>
    <dbReference type="NCBI Taxonomy" id="1986256"/>
    <lineage>
        <taxon>Bacteria</taxon>
        <taxon>Pseudomonadati</taxon>
        <taxon>Pseudomonadota</taxon>
        <taxon>Gammaproteobacteria</taxon>
        <taxon>OMG group</taxon>
        <taxon>OM182 clade</taxon>
    </lineage>
</organism>
<feature type="transmembrane region" description="Helical" evidence="6">
    <location>
        <begin position="409"/>
        <end position="433"/>
    </location>
</feature>
<evidence type="ECO:0000256" key="2">
    <source>
        <dbReference type="ARBA" id="ARBA00022475"/>
    </source>
</evidence>
<feature type="transmembrane region" description="Helical" evidence="6">
    <location>
        <begin position="466"/>
        <end position="499"/>
    </location>
</feature>